<reference evidence="2 4" key="1">
    <citation type="journal article" date="2014" name="BMC Genomics">
        <title>Genome sequence of Anopheles sinensis provides insight into genetics basis of mosquito competence for malaria parasites.</title>
        <authorList>
            <person name="Zhou D."/>
            <person name="Zhang D."/>
            <person name="Ding G."/>
            <person name="Shi L."/>
            <person name="Hou Q."/>
            <person name="Ye Y."/>
            <person name="Xu Y."/>
            <person name="Zhou H."/>
            <person name="Xiong C."/>
            <person name="Li S."/>
            <person name="Yu J."/>
            <person name="Hong S."/>
            <person name="Yu X."/>
            <person name="Zou P."/>
            <person name="Chen C."/>
            <person name="Chang X."/>
            <person name="Wang W."/>
            <person name="Lv Y."/>
            <person name="Sun Y."/>
            <person name="Ma L."/>
            <person name="Shen B."/>
            <person name="Zhu C."/>
        </authorList>
    </citation>
    <scope>NUCLEOTIDE SEQUENCE [LARGE SCALE GENOMIC DNA]</scope>
</reference>
<evidence type="ECO:0000313" key="3">
    <source>
        <dbReference type="EnsemblMetazoa" id="ASIC002777-PA"/>
    </source>
</evidence>
<name>A0A084VD03_ANOSI</name>
<evidence type="ECO:0000313" key="4">
    <source>
        <dbReference type="Proteomes" id="UP000030765"/>
    </source>
</evidence>
<feature type="compositionally biased region" description="Basic and acidic residues" evidence="1">
    <location>
        <begin position="1"/>
        <end position="13"/>
    </location>
</feature>
<proteinExistence type="predicted"/>
<dbReference type="VEuPathDB" id="VectorBase:ASIC002777"/>
<sequence length="117" mass="12945">MIHDYVEGQKPREGASSGPGKRKLDYCPKTDPVGIRWVAKNTAPEAFGKRAWETIEHTYESVSLSGAGSVIIVGQEKLFSFGRKVERGCRWHVAYFLRSVKHTIIDHDISGVGPFGG</sequence>
<gene>
    <name evidence="2" type="ORF">ZHAS_00002777</name>
</gene>
<evidence type="ECO:0000256" key="1">
    <source>
        <dbReference type="SAM" id="MobiDB-lite"/>
    </source>
</evidence>
<dbReference type="AlphaFoldDB" id="A0A084VD03"/>
<accession>A0A084VD03</accession>
<organism evidence="2">
    <name type="scientific">Anopheles sinensis</name>
    <name type="common">Mosquito</name>
    <dbReference type="NCBI Taxonomy" id="74873"/>
    <lineage>
        <taxon>Eukaryota</taxon>
        <taxon>Metazoa</taxon>
        <taxon>Ecdysozoa</taxon>
        <taxon>Arthropoda</taxon>
        <taxon>Hexapoda</taxon>
        <taxon>Insecta</taxon>
        <taxon>Pterygota</taxon>
        <taxon>Neoptera</taxon>
        <taxon>Endopterygota</taxon>
        <taxon>Diptera</taxon>
        <taxon>Nematocera</taxon>
        <taxon>Culicoidea</taxon>
        <taxon>Culicidae</taxon>
        <taxon>Anophelinae</taxon>
        <taxon>Anopheles</taxon>
    </lineage>
</organism>
<reference evidence="3" key="2">
    <citation type="submission" date="2020-05" db="UniProtKB">
        <authorList>
            <consortium name="EnsemblMetazoa"/>
        </authorList>
    </citation>
    <scope>IDENTIFICATION</scope>
</reference>
<dbReference type="EMBL" id="ATLV01011091">
    <property type="status" value="NOT_ANNOTATED_CDS"/>
    <property type="molecule type" value="Genomic_DNA"/>
</dbReference>
<dbReference type="EnsemblMetazoa" id="ASIC002777-RA">
    <property type="protein sequence ID" value="ASIC002777-PA"/>
    <property type="gene ID" value="ASIC002777"/>
</dbReference>
<dbReference type="EMBL" id="KE524639">
    <property type="protein sequence ID" value="KFB35847.1"/>
    <property type="molecule type" value="Genomic_DNA"/>
</dbReference>
<feature type="region of interest" description="Disordered" evidence="1">
    <location>
        <begin position="1"/>
        <end position="24"/>
    </location>
</feature>
<keyword evidence="4" id="KW-1185">Reference proteome</keyword>
<protein>
    <submittedName>
        <fullName evidence="2 3">Uncharacterized protein</fullName>
    </submittedName>
</protein>
<dbReference type="Proteomes" id="UP000030765">
    <property type="component" value="Unassembled WGS sequence"/>
</dbReference>
<evidence type="ECO:0000313" key="2">
    <source>
        <dbReference type="EMBL" id="KFB35847.1"/>
    </source>
</evidence>